<proteinExistence type="predicted"/>
<keyword evidence="2" id="KW-0808">Transferase</keyword>
<dbReference type="PROSITE" id="PS51186">
    <property type="entry name" value="GNAT"/>
    <property type="match status" value="1"/>
</dbReference>
<accession>A0A0V8LX36</accession>
<reference evidence="2 3" key="1">
    <citation type="journal article" date="2015" name="Sci. Rep.">
        <title>A comparative genomics and reductive dehalogenase gene transcription study of two chloroethene-respiring bacteria, Dehalococcoides mccartyi strains MB and 11a.</title>
        <authorList>
            <person name="Low A."/>
            <person name="Shen Z."/>
            <person name="Cheng D."/>
            <person name="Rogers M.J."/>
            <person name="Lee P.K."/>
            <person name="He J."/>
        </authorList>
    </citation>
    <scope>NUCLEOTIDE SEQUENCE [LARGE SCALE GENOMIC DNA]</scope>
    <source>
        <strain evidence="2 3">MB</strain>
    </source>
</reference>
<gene>
    <name evidence="2" type="ORF">DA01_08360</name>
</gene>
<feature type="domain" description="N-acetyltransferase" evidence="1">
    <location>
        <begin position="32"/>
        <end position="205"/>
    </location>
</feature>
<name>A0A0V8LX36_9CHLR</name>
<dbReference type="InterPro" id="IPR016181">
    <property type="entry name" value="Acyl_CoA_acyltransferase"/>
</dbReference>
<dbReference type="AlphaFoldDB" id="A0A0V8LX36"/>
<dbReference type="GO" id="GO:0016747">
    <property type="term" value="F:acyltransferase activity, transferring groups other than amino-acyl groups"/>
    <property type="evidence" value="ECO:0007669"/>
    <property type="project" value="InterPro"/>
</dbReference>
<protein>
    <submittedName>
        <fullName evidence="2">Acetyltransferase</fullName>
    </submittedName>
</protein>
<dbReference type="RefSeq" id="WP_058292971.1">
    <property type="nucleotide sequence ID" value="NZ_JGYD01000029.1"/>
</dbReference>
<evidence type="ECO:0000313" key="2">
    <source>
        <dbReference type="EMBL" id="KSV16087.1"/>
    </source>
</evidence>
<comment type="caution">
    <text evidence="2">The sequence shown here is derived from an EMBL/GenBank/DDBJ whole genome shotgun (WGS) entry which is preliminary data.</text>
</comment>
<dbReference type="InterPro" id="IPR052523">
    <property type="entry name" value="Trichothecene_AcTrans"/>
</dbReference>
<dbReference type="Pfam" id="PF00583">
    <property type="entry name" value="Acetyltransf_1"/>
    <property type="match status" value="1"/>
</dbReference>
<evidence type="ECO:0000259" key="1">
    <source>
        <dbReference type="PROSITE" id="PS51186"/>
    </source>
</evidence>
<dbReference type="CDD" id="cd04301">
    <property type="entry name" value="NAT_SF"/>
    <property type="match status" value="1"/>
</dbReference>
<organism evidence="2 3">
    <name type="scientific">Dehalococcoides mccartyi</name>
    <dbReference type="NCBI Taxonomy" id="61435"/>
    <lineage>
        <taxon>Bacteria</taxon>
        <taxon>Bacillati</taxon>
        <taxon>Chloroflexota</taxon>
        <taxon>Dehalococcoidia</taxon>
        <taxon>Dehalococcoidales</taxon>
        <taxon>Dehalococcoidaceae</taxon>
        <taxon>Dehalococcoides</taxon>
    </lineage>
</organism>
<dbReference type="OrthoDB" id="9775804at2"/>
<dbReference type="Proteomes" id="UP000053577">
    <property type="component" value="Unassembled WGS sequence"/>
</dbReference>
<dbReference type="Gene3D" id="3.40.630.30">
    <property type="match status" value="1"/>
</dbReference>
<dbReference type="PANTHER" id="PTHR42791">
    <property type="entry name" value="GNAT FAMILY ACETYLTRANSFERASE"/>
    <property type="match status" value="1"/>
</dbReference>
<dbReference type="PANTHER" id="PTHR42791:SF1">
    <property type="entry name" value="N-ACETYLTRANSFERASE DOMAIN-CONTAINING PROTEIN"/>
    <property type="match status" value="1"/>
</dbReference>
<sequence length="209" mass="23806">MEEIPLQYLYKLNKSDIPKAAEVCARAFQNDPVIREIAKEKASPDALYQIFEYILKSQMENGQAYASSANLEGIALWEPNDVRKPLGQRLRHLYYLFQIRSQLPLLNEISRIDKVSQNLRAKYAPPVYFYLALLAVDPEYQGNGIAGHLIRPMLDFMNETGIPCYLETQSSQNVAMYEHMGFKLLARQGLPGTEQTIYGMLKNPDGKVS</sequence>
<evidence type="ECO:0000313" key="3">
    <source>
        <dbReference type="Proteomes" id="UP000053577"/>
    </source>
</evidence>
<dbReference type="EMBL" id="JGYD01000029">
    <property type="protein sequence ID" value="KSV16087.1"/>
    <property type="molecule type" value="Genomic_DNA"/>
</dbReference>
<dbReference type="SUPFAM" id="SSF55729">
    <property type="entry name" value="Acyl-CoA N-acyltransferases (Nat)"/>
    <property type="match status" value="1"/>
</dbReference>
<dbReference type="PATRIC" id="fig|61435.5.peg.1643"/>
<dbReference type="InterPro" id="IPR000182">
    <property type="entry name" value="GNAT_dom"/>
</dbReference>